<evidence type="ECO:0000313" key="1">
    <source>
        <dbReference type="EMBL" id="WOE68361.1"/>
    </source>
</evidence>
<reference evidence="1 2" key="1">
    <citation type="submission" date="2023-10" db="EMBL/GenBank/DDBJ databases">
        <title>Genome analysis of psychrotrophic aerobic bacterium Aeromonas allosaccharophila BIM B-1809 isolated from infected fish.</title>
        <authorList>
            <person name="Leanovich S.I."/>
            <person name="Sidarenka A.V."/>
            <person name="Akhremchuk A.E."/>
            <person name="Sikolenko M.A."/>
            <person name="Valentovich L.N."/>
        </authorList>
    </citation>
    <scope>NUCLEOTIDE SEQUENCE [LARGE SCALE GENOMIC DNA]</scope>
    <source>
        <strain evidence="1 2">BIM B-1809</strain>
    </source>
</reference>
<accession>A0ABZ0FGM8</accession>
<keyword evidence="2" id="KW-1185">Reference proteome</keyword>
<evidence type="ECO:0000313" key="2">
    <source>
        <dbReference type="Proteomes" id="UP001302667"/>
    </source>
</evidence>
<name>A0ABZ0FGM8_9GAMM</name>
<dbReference type="Proteomes" id="UP001302667">
    <property type="component" value="Chromosome"/>
</dbReference>
<protein>
    <recommendedName>
        <fullName evidence="3">HEPN AbiU2-like domain-containing protein</fullName>
    </recommendedName>
</protein>
<organism evidence="1 2">
    <name type="scientific">Aeromonas allosaccharophila</name>
    <dbReference type="NCBI Taxonomy" id="656"/>
    <lineage>
        <taxon>Bacteria</taxon>
        <taxon>Pseudomonadati</taxon>
        <taxon>Pseudomonadota</taxon>
        <taxon>Gammaproteobacteria</taxon>
        <taxon>Aeromonadales</taxon>
        <taxon>Aeromonadaceae</taxon>
        <taxon>Aeromonas</taxon>
    </lineage>
</organism>
<dbReference type="EMBL" id="CP136584">
    <property type="protein sequence ID" value="WOE68361.1"/>
    <property type="molecule type" value="Genomic_DNA"/>
</dbReference>
<sequence>MMSHPDEFDGLRERVVQVLEPIFSAVEKGTKADKDFLFTSQRTDAGRSLPPYYLVYFLFVELLGYKNLGKFEKASWSVPIDYNGTAYLLEHRKLGMGLFASDKKNQESECQEIVKKIKKAIKIAQPYFEWIASEAAKKSELNVLNHSFRLHDRYLFLVDESRKKAGDALSRKNEIIRVQHSEHSWSAHMPYYELMRESEWLALSAIDAFYSFTEHVFIHAGILKGHLLTGEDVANLADKDWATKFKVCLDIQDPSIKAHYDRLVAIKRQIRNYMAHGAFGKNGEAFQIHSGVGAVPLLMPHQIGCSRFSMQSGTEFQEEEALNAIENFINFYWESNIFPEVIYIKSSLPSILTYASDSTYSNAMVSIEDMEGFVNYLTELHDRAANMDW</sequence>
<proteinExistence type="predicted"/>
<dbReference type="RefSeq" id="WP_317104137.1">
    <property type="nucleotide sequence ID" value="NZ_CP136584.1"/>
</dbReference>
<evidence type="ECO:0008006" key="3">
    <source>
        <dbReference type="Google" id="ProtNLM"/>
    </source>
</evidence>
<gene>
    <name evidence="1" type="ORF">RY972_10085</name>
</gene>